<dbReference type="NCBIfam" id="TIGR02824">
    <property type="entry name" value="quinone_pig3"/>
    <property type="match status" value="1"/>
</dbReference>
<dbReference type="InterPro" id="IPR014189">
    <property type="entry name" value="Quinone_OxRdtase_PIG3"/>
</dbReference>
<dbReference type="AlphaFoldDB" id="A0A450X0P2"/>
<evidence type="ECO:0000256" key="2">
    <source>
        <dbReference type="ARBA" id="ARBA00023002"/>
    </source>
</evidence>
<dbReference type="InterPro" id="IPR013149">
    <property type="entry name" value="ADH-like_C"/>
</dbReference>
<feature type="domain" description="Enoyl reductase (ER)" evidence="3">
    <location>
        <begin position="10"/>
        <end position="323"/>
    </location>
</feature>
<evidence type="ECO:0000259" key="3">
    <source>
        <dbReference type="SMART" id="SM00829"/>
    </source>
</evidence>
<dbReference type="SUPFAM" id="SSF51735">
    <property type="entry name" value="NAD(P)-binding Rossmann-fold domains"/>
    <property type="match status" value="1"/>
</dbReference>
<dbReference type="Gene3D" id="3.90.180.10">
    <property type="entry name" value="Medium-chain alcohol dehydrogenases, catalytic domain"/>
    <property type="match status" value="1"/>
</dbReference>
<protein>
    <submittedName>
        <fullName evidence="6">Putative NAD(P)H quinone oxidoreductase, PIG3 family</fullName>
    </submittedName>
</protein>
<reference evidence="6" key="1">
    <citation type="submission" date="2019-02" db="EMBL/GenBank/DDBJ databases">
        <authorList>
            <person name="Gruber-Vodicka R. H."/>
            <person name="Seah K. B. B."/>
        </authorList>
    </citation>
    <scope>NUCLEOTIDE SEQUENCE</scope>
    <source>
        <strain evidence="5">BECK_BZ163</strain>
        <strain evidence="6">BECK_BZ164</strain>
        <strain evidence="4">BECK_BZ165</strain>
    </source>
</reference>
<dbReference type="PANTHER" id="PTHR48106">
    <property type="entry name" value="QUINONE OXIDOREDUCTASE PIG3-RELATED"/>
    <property type="match status" value="1"/>
</dbReference>
<dbReference type="EMBL" id="CAADFL010000887">
    <property type="protein sequence ID" value="VFK22874.1"/>
    <property type="molecule type" value="Genomic_DNA"/>
</dbReference>
<name>A0A450X0P2_9GAMM</name>
<dbReference type="GO" id="GO:0070402">
    <property type="term" value="F:NADPH binding"/>
    <property type="evidence" value="ECO:0007669"/>
    <property type="project" value="TreeGrafter"/>
</dbReference>
<keyword evidence="2" id="KW-0560">Oxidoreductase</keyword>
<dbReference type="SUPFAM" id="SSF50129">
    <property type="entry name" value="GroES-like"/>
    <property type="match status" value="1"/>
</dbReference>
<dbReference type="SMART" id="SM00829">
    <property type="entry name" value="PKS_ER"/>
    <property type="match status" value="1"/>
</dbReference>
<keyword evidence="1" id="KW-0521">NADP</keyword>
<evidence type="ECO:0000313" key="6">
    <source>
        <dbReference type="EMBL" id="VFK22874.1"/>
    </source>
</evidence>
<gene>
    <name evidence="5" type="ORF">BECKFM1743A_GA0114220_109201</name>
    <name evidence="6" type="ORF">BECKFM1743B_GA0114221_108871</name>
    <name evidence="4" type="ORF">BECKFM1743C_GA0114222_103731</name>
</gene>
<evidence type="ECO:0000256" key="1">
    <source>
        <dbReference type="ARBA" id="ARBA00022857"/>
    </source>
</evidence>
<dbReference type="EMBL" id="CAADEZ010000920">
    <property type="protein sequence ID" value="VFJ76355.1"/>
    <property type="molecule type" value="Genomic_DNA"/>
</dbReference>
<dbReference type="GO" id="GO:0016651">
    <property type="term" value="F:oxidoreductase activity, acting on NAD(P)H"/>
    <property type="evidence" value="ECO:0007669"/>
    <property type="project" value="TreeGrafter"/>
</dbReference>
<dbReference type="PANTHER" id="PTHR48106:SF18">
    <property type="entry name" value="QUINONE OXIDOREDUCTASE PIG3"/>
    <property type="match status" value="1"/>
</dbReference>
<dbReference type="Gene3D" id="3.40.50.720">
    <property type="entry name" value="NAD(P)-binding Rossmann-like Domain"/>
    <property type="match status" value="1"/>
</dbReference>
<proteinExistence type="predicted"/>
<dbReference type="InterPro" id="IPR011032">
    <property type="entry name" value="GroES-like_sf"/>
</dbReference>
<organism evidence="6">
    <name type="scientific">Candidatus Kentrum sp. FM</name>
    <dbReference type="NCBI Taxonomy" id="2126340"/>
    <lineage>
        <taxon>Bacteria</taxon>
        <taxon>Pseudomonadati</taxon>
        <taxon>Pseudomonadota</taxon>
        <taxon>Gammaproteobacteria</taxon>
        <taxon>Candidatus Kentrum</taxon>
    </lineage>
</organism>
<accession>A0A450X0P2</accession>
<dbReference type="Pfam" id="PF08240">
    <property type="entry name" value="ADH_N"/>
    <property type="match status" value="1"/>
</dbReference>
<dbReference type="InterPro" id="IPR020843">
    <property type="entry name" value="ER"/>
</dbReference>
<dbReference type="InterPro" id="IPR013154">
    <property type="entry name" value="ADH-like_N"/>
</dbReference>
<dbReference type="CDD" id="cd05276">
    <property type="entry name" value="p53_inducible_oxidoreductase"/>
    <property type="match status" value="1"/>
</dbReference>
<sequence>MRAIIFDEPGDESVLYTGEVEAPTMGPKDIRIRTRATSVNRADLLQRQGMYPSPPGASPLIGLECAGEIMEIGNEVTGWKPGDRVMAILPGGGYGEQVVCDAGSALPVPDIYSDEEAGSTCEVFLTAFLNIFMLGDIPEGGRVLVHGGGSGVGTATISLGKEAGLTTLVTAGSEEKCQRCLDHGADVAINYRDGDFAEKVLEATGGKGVHVVLDCIGGRYLEQNCKCLTPDGALVIIGLQGGSKGEINLARMLTKRLSVIGSTMRARSAEKKAVMVKAFLDRFGDALKSGRIRPVIQEVFPIDKVGEGHRAMKEGKHFGKLALKAWE</sequence>
<dbReference type="InterPro" id="IPR036291">
    <property type="entry name" value="NAD(P)-bd_dom_sf"/>
</dbReference>
<dbReference type="EMBL" id="CAADFA010000373">
    <property type="protein sequence ID" value="VFJ64588.1"/>
    <property type="molecule type" value="Genomic_DNA"/>
</dbReference>
<evidence type="ECO:0000313" key="5">
    <source>
        <dbReference type="EMBL" id="VFJ76355.1"/>
    </source>
</evidence>
<evidence type="ECO:0000313" key="4">
    <source>
        <dbReference type="EMBL" id="VFJ64588.1"/>
    </source>
</evidence>
<dbReference type="Pfam" id="PF00107">
    <property type="entry name" value="ADH_zinc_N"/>
    <property type="match status" value="1"/>
</dbReference>